<dbReference type="AlphaFoldDB" id="A0A2G5F243"/>
<gene>
    <name evidence="2" type="ORF">AQUCO_00200225v1</name>
</gene>
<dbReference type="PANTHER" id="PTHR20930:SF0">
    <property type="entry name" value="PROTEIN ILRUN"/>
    <property type="match status" value="1"/>
</dbReference>
<dbReference type="OrthoDB" id="1435650at2759"/>
<dbReference type="InParanoid" id="A0A2G5F243"/>
<feature type="domain" description="PB1" evidence="1">
    <location>
        <begin position="45"/>
        <end position="128"/>
    </location>
</feature>
<organism evidence="2 3">
    <name type="scientific">Aquilegia coerulea</name>
    <name type="common">Rocky mountain columbine</name>
    <dbReference type="NCBI Taxonomy" id="218851"/>
    <lineage>
        <taxon>Eukaryota</taxon>
        <taxon>Viridiplantae</taxon>
        <taxon>Streptophyta</taxon>
        <taxon>Embryophyta</taxon>
        <taxon>Tracheophyta</taxon>
        <taxon>Spermatophyta</taxon>
        <taxon>Magnoliopsida</taxon>
        <taxon>Ranunculales</taxon>
        <taxon>Ranunculaceae</taxon>
        <taxon>Thalictroideae</taxon>
        <taxon>Aquilegia</taxon>
    </lineage>
</organism>
<dbReference type="SMART" id="SM00666">
    <property type="entry name" value="PB1"/>
    <property type="match status" value="1"/>
</dbReference>
<dbReference type="Proteomes" id="UP000230069">
    <property type="component" value="Unassembled WGS sequence"/>
</dbReference>
<evidence type="ECO:0000313" key="3">
    <source>
        <dbReference type="Proteomes" id="UP000230069"/>
    </source>
</evidence>
<dbReference type="SUPFAM" id="SSF54277">
    <property type="entry name" value="CAD &amp; PB1 domains"/>
    <property type="match status" value="1"/>
</dbReference>
<dbReference type="Pfam" id="PF00564">
    <property type="entry name" value="PB1"/>
    <property type="match status" value="1"/>
</dbReference>
<dbReference type="PANTHER" id="PTHR20930">
    <property type="entry name" value="OVARIAN CARCINOMA ANTIGEN CA125-RELATED"/>
    <property type="match status" value="1"/>
</dbReference>
<dbReference type="STRING" id="218851.A0A2G5F243"/>
<dbReference type="InterPro" id="IPR056893">
    <property type="entry name" value="UBA_Nbr1_C"/>
</dbReference>
<dbReference type="Gene3D" id="3.10.20.90">
    <property type="entry name" value="Phosphatidylinositol 3-kinase Catalytic Subunit, Chain A, domain 1"/>
    <property type="match status" value="1"/>
</dbReference>
<evidence type="ECO:0000313" key="2">
    <source>
        <dbReference type="EMBL" id="PIA62083.1"/>
    </source>
</evidence>
<proteinExistence type="predicted"/>
<accession>A0A2G5F243</accession>
<dbReference type="InterPro" id="IPR000270">
    <property type="entry name" value="PB1_dom"/>
</dbReference>
<dbReference type="Pfam" id="PF24932">
    <property type="entry name" value="UBA_NBR1_C"/>
    <property type="match status" value="1"/>
</dbReference>
<dbReference type="Gene3D" id="1.10.8.10">
    <property type="entry name" value="DNA helicase RuvA subunit, C-terminal domain"/>
    <property type="match status" value="1"/>
</dbReference>
<evidence type="ECO:0000259" key="1">
    <source>
        <dbReference type="SMART" id="SM00666"/>
    </source>
</evidence>
<reference evidence="2 3" key="1">
    <citation type="submission" date="2017-09" db="EMBL/GenBank/DDBJ databases">
        <title>WGS assembly of Aquilegia coerulea Goldsmith.</title>
        <authorList>
            <person name="Hodges S."/>
            <person name="Kramer E."/>
            <person name="Nordborg M."/>
            <person name="Tomkins J."/>
            <person name="Borevitz J."/>
            <person name="Derieg N."/>
            <person name="Yan J."/>
            <person name="Mihaltcheva S."/>
            <person name="Hayes R.D."/>
            <person name="Rokhsar D."/>
        </authorList>
    </citation>
    <scope>NUCLEOTIDE SEQUENCE [LARGE SCALE GENOMIC DNA]</scope>
    <source>
        <strain evidence="3">cv. Goldsmith</strain>
    </source>
</reference>
<name>A0A2G5F243_AQUCA</name>
<dbReference type="EMBL" id="KZ305019">
    <property type="protein sequence ID" value="PIA62083.1"/>
    <property type="molecule type" value="Genomic_DNA"/>
</dbReference>
<protein>
    <recommendedName>
        <fullName evidence="1">PB1 domain-containing protein</fullName>
    </recommendedName>
</protein>
<sequence length="330" mass="36387">MHVVSTGDMYMTAICGAHMEVYYETKCLDLITLFHNARVFSPLGIYTVKYENTLRRFNVLPNGNGSLDLDMAGLRAKIFHLFKFTPDADVTLTYADEDDDMVNLVDNADLRDAIKQRLNPLRIVVLLTGKIDTMSGISICRGSHMVPPGLSPKQQSSFSLISSKTSYDVPEELQLRNLVFDLASIAASADRKQYQNFISKLSHDMSKAIPPPAPLLSEVVQFISTFGIPSQDPVSKQIIDVNAGPVDSSVPKLHHKMANGAPTISELICHENAIEKSLLKELEDMGFKNTILNQAVLVVNDYDMGLALDYLRTVTGQEPIVEDNAGIGNL</sequence>
<keyword evidence="3" id="KW-1185">Reference proteome</keyword>